<evidence type="ECO:0000256" key="7">
    <source>
        <dbReference type="RuleBase" id="RU000304"/>
    </source>
</evidence>
<dbReference type="Proteomes" id="UP000215914">
    <property type="component" value="Chromosome 13"/>
</dbReference>
<dbReference type="InParanoid" id="A0A251SU26"/>
<dbReference type="GO" id="GO:0030246">
    <property type="term" value="F:carbohydrate binding"/>
    <property type="evidence" value="ECO:0007669"/>
    <property type="project" value="UniProtKB-KW"/>
</dbReference>
<dbReference type="GO" id="GO:0004672">
    <property type="term" value="F:protein kinase activity"/>
    <property type="evidence" value="ECO:0000318"/>
    <property type="project" value="GO_Central"/>
</dbReference>
<dbReference type="GO" id="GO:0005886">
    <property type="term" value="C:plasma membrane"/>
    <property type="evidence" value="ECO:0000318"/>
    <property type="project" value="GO_Central"/>
</dbReference>
<keyword evidence="10" id="KW-1185">Reference proteome</keyword>
<dbReference type="SUPFAM" id="SSF56112">
    <property type="entry name" value="Protein kinase-like (PK-like)"/>
    <property type="match status" value="1"/>
</dbReference>
<dbReference type="PANTHER" id="PTHR27003">
    <property type="entry name" value="OS07G0166700 PROTEIN"/>
    <property type="match status" value="1"/>
</dbReference>
<evidence type="ECO:0000256" key="6">
    <source>
        <dbReference type="PROSITE-ProRule" id="PRU10141"/>
    </source>
</evidence>
<dbReference type="InterPro" id="IPR036322">
    <property type="entry name" value="WD40_repeat_dom_sf"/>
</dbReference>
<dbReference type="EMBL" id="CM007902">
    <property type="protein sequence ID" value="OTG02109.1"/>
    <property type="molecule type" value="Genomic_DNA"/>
</dbReference>
<dbReference type="InterPro" id="IPR045272">
    <property type="entry name" value="ANXUR1/2-like"/>
</dbReference>
<evidence type="ECO:0000256" key="3">
    <source>
        <dbReference type="ARBA" id="ARBA00022741"/>
    </source>
</evidence>
<keyword evidence="4" id="KW-0418">Kinase</keyword>
<dbReference type="GO" id="GO:0005524">
    <property type="term" value="F:ATP binding"/>
    <property type="evidence" value="ECO:0007669"/>
    <property type="project" value="UniProtKB-UniRule"/>
</dbReference>
<dbReference type="InterPro" id="IPR011009">
    <property type="entry name" value="Kinase-like_dom_sf"/>
</dbReference>
<dbReference type="PROSITE" id="PS50011">
    <property type="entry name" value="PROTEIN_KINASE_DOM"/>
    <property type="match status" value="1"/>
</dbReference>
<dbReference type="GO" id="GO:0004714">
    <property type="term" value="F:transmembrane receptor protein tyrosine kinase activity"/>
    <property type="evidence" value="ECO:0007669"/>
    <property type="project" value="InterPro"/>
</dbReference>
<name>A0A251SU26_HELAN</name>
<dbReference type="InterPro" id="IPR000719">
    <property type="entry name" value="Prot_kinase_dom"/>
</dbReference>
<evidence type="ECO:0000259" key="8">
    <source>
        <dbReference type="PROSITE" id="PS50011"/>
    </source>
</evidence>
<keyword evidence="1 7" id="KW-0723">Serine/threonine-protein kinase</keyword>
<evidence type="ECO:0000256" key="4">
    <source>
        <dbReference type="ARBA" id="ARBA00022777"/>
    </source>
</evidence>
<gene>
    <name evidence="9" type="ORF">HannXRQ_Chr13g0409381</name>
</gene>
<keyword evidence="9" id="KW-0430">Lectin</keyword>
<dbReference type="Pfam" id="PF00069">
    <property type="entry name" value="Pkinase"/>
    <property type="match status" value="1"/>
</dbReference>
<dbReference type="GO" id="GO:0004674">
    <property type="term" value="F:protein serine/threonine kinase activity"/>
    <property type="evidence" value="ECO:0007669"/>
    <property type="project" value="UniProtKB-KW"/>
</dbReference>
<dbReference type="PANTHER" id="PTHR27003:SF481">
    <property type="entry name" value="CONCANAVALIN A-LIKE LECTIN_GLUCANASE DOMAIN-CONTAINING PROTEIN-RELATED"/>
    <property type="match status" value="1"/>
</dbReference>
<dbReference type="FunFam" id="3.30.200.20:FF:000039">
    <property type="entry name" value="receptor-like protein kinase FERONIA"/>
    <property type="match status" value="1"/>
</dbReference>
<evidence type="ECO:0000313" key="10">
    <source>
        <dbReference type="Proteomes" id="UP000215914"/>
    </source>
</evidence>
<dbReference type="SUPFAM" id="SSF50978">
    <property type="entry name" value="WD40 repeat-like"/>
    <property type="match status" value="1"/>
</dbReference>
<dbReference type="SMART" id="SM00220">
    <property type="entry name" value="S_TKc"/>
    <property type="match status" value="1"/>
</dbReference>
<dbReference type="PROSITE" id="PS00108">
    <property type="entry name" value="PROTEIN_KINASE_ST"/>
    <property type="match status" value="1"/>
</dbReference>
<organism evidence="9 10">
    <name type="scientific">Helianthus annuus</name>
    <name type="common">Common sunflower</name>
    <dbReference type="NCBI Taxonomy" id="4232"/>
    <lineage>
        <taxon>Eukaryota</taxon>
        <taxon>Viridiplantae</taxon>
        <taxon>Streptophyta</taxon>
        <taxon>Embryophyta</taxon>
        <taxon>Tracheophyta</taxon>
        <taxon>Spermatophyta</taxon>
        <taxon>Magnoliopsida</taxon>
        <taxon>eudicotyledons</taxon>
        <taxon>Gunneridae</taxon>
        <taxon>Pentapetalae</taxon>
        <taxon>asterids</taxon>
        <taxon>campanulids</taxon>
        <taxon>Asterales</taxon>
        <taxon>Asteraceae</taxon>
        <taxon>Asteroideae</taxon>
        <taxon>Heliantheae alliance</taxon>
        <taxon>Heliantheae</taxon>
        <taxon>Helianthus</taxon>
    </lineage>
</organism>
<dbReference type="InterPro" id="IPR008271">
    <property type="entry name" value="Ser/Thr_kinase_AS"/>
</dbReference>
<keyword evidence="3 6" id="KW-0547">Nucleotide-binding</keyword>
<feature type="domain" description="Protein kinase" evidence="8">
    <location>
        <begin position="55"/>
        <end position="326"/>
    </location>
</feature>
<evidence type="ECO:0000256" key="5">
    <source>
        <dbReference type="ARBA" id="ARBA00022840"/>
    </source>
</evidence>
<comment type="similarity">
    <text evidence="7">Belongs to the protein kinase superfamily.</text>
</comment>
<evidence type="ECO:0000313" key="9">
    <source>
        <dbReference type="EMBL" id="OTG02109.1"/>
    </source>
</evidence>
<feature type="binding site" evidence="6">
    <location>
        <position position="86"/>
    </location>
    <ligand>
        <name>ATP</name>
        <dbReference type="ChEBI" id="CHEBI:30616"/>
    </ligand>
</feature>
<dbReference type="OMA" id="ANQHITF"/>
<keyword evidence="2" id="KW-0808">Transferase</keyword>
<dbReference type="InterPro" id="IPR017441">
    <property type="entry name" value="Protein_kinase_ATP_BS"/>
</dbReference>
<proteinExistence type="inferred from homology"/>
<reference evidence="10" key="1">
    <citation type="journal article" date="2017" name="Nature">
        <title>The sunflower genome provides insights into oil metabolism, flowering and Asterid evolution.</title>
        <authorList>
            <person name="Badouin H."/>
            <person name="Gouzy J."/>
            <person name="Grassa C.J."/>
            <person name="Murat F."/>
            <person name="Staton S.E."/>
            <person name="Cottret L."/>
            <person name="Lelandais-Briere C."/>
            <person name="Owens G.L."/>
            <person name="Carrere S."/>
            <person name="Mayjonade B."/>
            <person name="Legrand L."/>
            <person name="Gill N."/>
            <person name="Kane N.C."/>
            <person name="Bowers J.E."/>
            <person name="Hubner S."/>
            <person name="Bellec A."/>
            <person name="Berard A."/>
            <person name="Berges H."/>
            <person name="Blanchet N."/>
            <person name="Boniface M.C."/>
            <person name="Brunel D."/>
            <person name="Catrice O."/>
            <person name="Chaidir N."/>
            <person name="Claudel C."/>
            <person name="Donnadieu C."/>
            <person name="Faraut T."/>
            <person name="Fievet G."/>
            <person name="Helmstetter N."/>
            <person name="King M."/>
            <person name="Knapp S.J."/>
            <person name="Lai Z."/>
            <person name="Le Paslier M.C."/>
            <person name="Lippi Y."/>
            <person name="Lorenzon L."/>
            <person name="Mandel J.R."/>
            <person name="Marage G."/>
            <person name="Marchand G."/>
            <person name="Marquand E."/>
            <person name="Bret-Mestries E."/>
            <person name="Morien E."/>
            <person name="Nambeesan S."/>
            <person name="Nguyen T."/>
            <person name="Pegot-Espagnet P."/>
            <person name="Pouilly N."/>
            <person name="Raftis F."/>
            <person name="Sallet E."/>
            <person name="Schiex T."/>
            <person name="Thomas J."/>
            <person name="Vandecasteele C."/>
            <person name="Vares D."/>
            <person name="Vear F."/>
            <person name="Vautrin S."/>
            <person name="Crespi M."/>
            <person name="Mangin B."/>
            <person name="Burke J.M."/>
            <person name="Salse J."/>
            <person name="Munos S."/>
            <person name="Vincourt P."/>
            <person name="Rieseberg L.H."/>
            <person name="Langlade N.B."/>
        </authorList>
    </citation>
    <scope>NUCLEOTIDE SEQUENCE [LARGE SCALE GENOMIC DNA]</scope>
    <source>
        <strain evidence="10">cv. SF193</strain>
    </source>
</reference>
<sequence length="473" mass="53183">MPYLSYQYSLRFLGAHLFLCYSCSAIKMSEILALITHFEHLKIQLEPIKSATNNFADENCIGKGGFGKVYKGELLHHKGQSIVAIKRLDRRFGQGNPEFWNEIIMLYQYKHKNIVSLLGFCDESNEKILVYEYASNGSLDLSLNSDNLTWIQRLKICIGAARGLAYLHNPVLHRDIKSSNILLDENWNAKISDLGLSKLGPANQHITFLVSDPVGTIGYWDPLYIETGYLTKESDVYSFGVMLFEILCGRLSLYSKNDKRRPLTGLVKEYYKKNKINELIYTNIQDEVNAKSLTAFTTIAHQCLNTNCEKRPLMTEVVSMLENALVYQANAQCSKVMDGEENTIIVDSSHLKALTLPDRKASNKVMQLIYTNSGSGLIVLSSSGLVKQWRWQKQSTASIVPQLWYPISGVLMANHLNENTPAEESVACIALTKNDCYVLSASGGNISLFDMMTSKVSKSIDKFTLLFNSEISI</sequence>
<dbReference type="AlphaFoldDB" id="A0A251SU26"/>
<keyword evidence="5 6" id="KW-0067">ATP-binding</keyword>
<evidence type="ECO:0000256" key="2">
    <source>
        <dbReference type="ARBA" id="ARBA00022679"/>
    </source>
</evidence>
<evidence type="ECO:0000256" key="1">
    <source>
        <dbReference type="ARBA" id="ARBA00022527"/>
    </source>
</evidence>
<accession>A0A251SU26</accession>
<dbReference type="Gene3D" id="3.30.200.20">
    <property type="entry name" value="Phosphorylase Kinase, domain 1"/>
    <property type="match status" value="1"/>
</dbReference>
<dbReference type="Gene3D" id="1.10.510.10">
    <property type="entry name" value="Transferase(Phosphotransferase) domain 1"/>
    <property type="match status" value="1"/>
</dbReference>
<protein>
    <submittedName>
        <fullName evidence="9">Putative concanavalin A-like lectin/glucanase domain-containing protein</fullName>
    </submittedName>
</protein>
<dbReference type="PROSITE" id="PS00107">
    <property type="entry name" value="PROTEIN_KINASE_ATP"/>
    <property type="match status" value="1"/>
</dbReference>